<dbReference type="InterPro" id="IPR027417">
    <property type="entry name" value="P-loop_NTPase"/>
</dbReference>
<sequence length="428" mass="49168">MYQTHEVFGVSNEMVSTYIERPDVDDLFVKGLEKNKHIVIYGASKQGKTALTAKHLEEKDYIKVNCSPASTIQDLYNSIVRQLNIEIIESREVTQEVGGELKAGVKAKVKIPFFGSGEASVEGKASTKEGDKLSYKVVDYNLFLAQDLSELLRVIEFDKKIIVENFHYLTEDNQKLLAIDLRIFDDYKIQFIVLGIWREKNRLIQFNGDLVDRLIEIPVEPWEKQHLEAIVQEGMPLLNVSFENVFDTLVETCFDSVGVFQELCKESCYAAGVKQTAEETVFISIENIQQAIDIKLSDYSSRHIRCLEAFVEQKAKSSDEIPLYIPYYFIKTLFNEEFEDITNGLKRRVIQEKIKVIHHRADDVRPSDMGYFLQTLVSNQVKKSISPPIFDYDIGTSSVKIIDSTFYFFLKNCEKEEILEYIPIPLGL</sequence>
<reference evidence="2" key="1">
    <citation type="submission" date="2016-11" db="EMBL/GenBank/DDBJ databases">
        <authorList>
            <person name="Varghese N."/>
            <person name="Submissions S."/>
        </authorList>
    </citation>
    <scope>NUCLEOTIDE SEQUENCE [LARGE SCALE GENOMIC DNA]</scope>
    <source>
        <strain evidence="2">DSM 26134</strain>
    </source>
</reference>
<dbReference type="RefSeq" id="WP_073123663.1">
    <property type="nucleotide sequence ID" value="NZ_FRAA01000006.1"/>
</dbReference>
<protein>
    <recommendedName>
        <fullName evidence="3">AAA domain-containing protein</fullName>
    </recommendedName>
</protein>
<dbReference type="SUPFAM" id="SSF52540">
    <property type="entry name" value="P-loop containing nucleoside triphosphate hydrolases"/>
    <property type="match status" value="1"/>
</dbReference>
<dbReference type="Proteomes" id="UP000184474">
    <property type="component" value="Unassembled WGS sequence"/>
</dbReference>
<proteinExistence type="predicted"/>
<evidence type="ECO:0000313" key="2">
    <source>
        <dbReference type="Proteomes" id="UP000184474"/>
    </source>
</evidence>
<accession>A0A1M6THC6</accession>
<evidence type="ECO:0008006" key="3">
    <source>
        <dbReference type="Google" id="ProtNLM"/>
    </source>
</evidence>
<organism evidence="1 2">
    <name type="scientific">Reichenbachiella agariperforans</name>
    <dbReference type="NCBI Taxonomy" id="156994"/>
    <lineage>
        <taxon>Bacteria</taxon>
        <taxon>Pseudomonadati</taxon>
        <taxon>Bacteroidota</taxon>
        <taxon>Cytophagia</taxon>
        <taxon>Cytophagales</taxon>
        <taxon>Reichenbachiellaceae</taxon>
        <taxon>Reichenbachiella</taxon>
    </lineage>
</organism>
<dbReference type="AlphaFoldDB" id="A0A1M6THC6"/>
<dbReference type="Gene3D" id="3.40.50.300">
    <property type="entry name" value="P-loop containing nucleotide triphosphate hydrolases"/>
    <property type="match status" value="1"/>
</dbReference>
<keyword evidence="2" id="KW-1185">Reference proteome</keyword>
<dbReference type="EMBL" id="FRAA01000006">
    <property type="protein sequence ID" value="SHK56236.1"/>
    <property type="molecule type" value="Genomic_DNA"/>
</dbReference>
<name>A0A1M6THC6_REIAG</name>
<gene>
    <name evidence="1" type="ORF">SAMN04488028_10639</name>
</gene>
<evidence type="ECO:0000313" key="1">
    <source>
        <dbReference type="EMBL" id="SHK56236.1"/>
    </source>
</evidence>